<organism evidence="1 2">
    <name type="scientific">Kerstersia gyiorum</name>
    <dbReference type="NCBI Taxonomy" id="206506"/>
    <lineage>
        <taxon>Bacteria</taxon>
        <taxon>Pseudomonadati</taxon>
        <taxon>Pseudomonadota</taxon>
        <taxon>Betaproteobacteria</taxon>
        <taxon>Burkholderiales</taxon>
        <taxon>Alcaligenaceae</taxon>
        <taxon>Kerstersia</taxon>
    </lineage>
</organism>
<dbReference type="Proteomes" id="UP000078084">
    <property type="component" value="Unassembled WGS sequence"/>
</dbReference>
<gene>
    <name evidence="1" type="ORF">AAV32_09725</name>
</gene>
<name>A0A171KSH4_9BURK</name>
<evidence type="ECO:0008006" key="3">
    <source>
        <dbReference type="Google" id="ProtNLM"/>
    </source>
</evidence>
<keyword evidence="2" id="KW-1185">Reference proteome</keyword>
<dbReference type="EMBL" id="LBNE01000005">
    <property type="protein sequence ID" value="KKO71841.1"/>
    <property type="molecule type" value="Genomic_DNA"/>
</dbReference>
<comment type="caution">
    <text evidence="1">The sequence shown here is derived from an EMBL/GenBank/DDBJ whole genome shotgun (WGS) entry which is preliminary data.</text>
</comment>
<dbReference type="RefSeq" id="WP_068370912.1">
    <property type="nucleotide sequence ID" value="NZ_LBNE01000005.1"/>
</dbReference>
<dbReference type="AlphaFoldDB" id="A0A171KSH4"/>
<reference evidence="1 2" key="1">
    <citation type="submission" date="2015-04" db="EMBL/GenBank/DDBJ databases">
        <title>Genome sequence of Kerstersia gyiorum CG1.</title>
        <authorList>
            <person name="Greninger A.L."/>
            <person name="Kozyreva V."/>
            <person name="Chaturvedi V."/>
        </authorList>
    </citation>
    <scope>NUCLEOTIDE SEQUENCE [LARGE SCALE GENOMIC DNA]</scope>
    <source>
        <strain evidence="1 2">CG1</strain>
    </source>
</reference>
<evidence type="ECO:0000313" key="1">
    <source>
        <dbReference type="EMBL" id="KKO71841.1"/>
    </source>
</evidence>
<accession>A0A171KSH4</accession>
<dbReference type="STRING" id="206506.AAV32_09725"/>
<evidence type="ECO:0000313" key="2">
    <source>
        <dbReference type="Proteomes" id="UP000078084"/>
    </source>
</evidence>
<sequence length="105" mass="11753">MAIKKGNAPKTIPAKLEIVGGGEANVLNLTFHNRKGSEFDVKIEELKETQEPFIPNLVLFIVKEWDTDFSLSLEGILEFEDERPGICNAILKGYHKVRAVELEGN</sequence>
<proteinExistence type="predicted"/>
<protein>
    <recommendedName>
        <fullName evidence="3">Tail assembly chaperone</fullName>
    </recommendedName>
</protein>